<dbReference type="AlphaFoldDB" id="A0A645G828"/>
<sequence length="154" mass="17508">MGHNMKTLNLIFSSYSSLAVELNDISILNMISFVSRVEGHIQSGRAHAKLDGVSFDKFSNEALFNSASMMLERFVYNMVLMLSGVDELGLIPAGRKKYTDELFQLGKSSIEIELFNLACSQVICEVRKILSDYAFHCHEYGHHSFLLWLMRQGY</sequence>
<organism evidence="1">
    <name type="scientific">bioreactor metagenome</name>
    <dbReference type="NCBI Taxonomy" id="1076179"/>
    <lineage>
        <taxon>unclassified sequences</taxon>
        <taxon>metagenomes</taxon>
        <taxon>ecological metagenomes</taxon>
    </lineage>
</organism>
<comment type="caution">
    <text evidence="1">The sequence shown here is derived from an EMBL/GenBank/DDBJ whole genome shotgun (WGS) entry which is preliminary data.</text>
</comment>
<reference evidence="1" key="1">
    <citation type="submission" date="2019-08" db="EMBL/GenBank/DDBJ databases">
        <authorList>
            <person name="Kucharzyk K."/>
            <person name="Murdoch R.W."/>
            <person name="Higgins S."/>
            <person name="Loffler F."/>
        </authorList>
    </citation>
    <scope>NUCLEOTIDE SEQUENCE</scope>
</reference>
<evidence type="ECO:0000313" key="1">
    <source>
        <dbReference type="EMBL" id="MPN22286.1"/>
    </source>
</evidence>
<proteinExistence type="predicted"/>
<dbReference type="EMBL" id="VSSQ01070498">
    <property type="protein sequence ID" value="MPN22286.1"/>
    <property type="molecule type" value="Genomic_DNA"/>
</dbReference>
<name>A0A645G828_9ZZZZ</name>
<protein>
    <submittedName>
        <fullName evidence="1">Uncharacterized protein</fullName>
    </submittedName>
</protein>
<gene>
    <name evidence="1" type="ORF">SDC9_169669</name>
</gene>
<accession>A0A645G828</accession>